<sequence length="66" mass="7503">MKHPNARRGTADVADDASTIERATHPMTATSILAWPRRDDMARRRVHRRLTRRASRDDPDTAPARA</sequence>
<evidence type="ECO:0000313" key="3">
    <source>
        <dbReference type="Proteomes" id="UP000270342"/>
    </source>
</evidence>
<evidence type="ECO:0000313" key="2">
    <source>
        <dbReference type="EMBL" id="RKP53623.1"/>
    </source>
</evidence>
<dbReference type="AlphaFoldDB" id="A0A494XV79"/>
<feature type="compositionally biased region" description="Basic residues" evidence="1">
    <location>
        <begin position="44"/>
        <end position="53"/>
    </location>
</feature>
<dbReference type="EMBL" id="RBZU01000006">
    <property type="protein sequence ID" value="RKP53623.1"/>
    <property type="molecule type" value="Genomic_DNA"/>
</dbReference>
<evidence type="ECO:0000256" key="1">
    <source>
        <dbReference type="SAM" id="MobiDB-lite"/>
    </source>
</evidence>
<keyword evidence="3" id="KW-1185">Reference proteome</keyword>
<protein>
    <submittedName>
        <fullName evidence="2">Uncharacterized protein</fullName>
    </submittedName>
</protein>
<feature type="region of interest" description="Disordered" evidence="1">
    <location>
        <begin position="38"/>
        <end position="66"/>
    </location>
</feature>
<proteinExistence type="predicted"/>
<gene>
    <name evidence="2" type="ORF">D7S86_15225</name>
</gene>
<accession>A0A494XV79</accession>
<feature type="region of interest" description="Disordered" evidence="1">
    <location>
        <begin position="1"/>
        <end position="25"/>
    </location>
</feature>
<comment type="caution">
    <text evidence="2">The sequence shown here is derived from an EMBL/GenBank/DDBJ whole genome shotgun (WGS) entry which is preliminary data.</text>
</comment>
<dbReference type="Proteomes" id="UP000270342">
    <property type="component" value="Unassembled WGS sequence"/>
</dbReference>
<name>A0A494XV79_9BURK</name>
<organism evidence="2 3">
    <name type="scientific">Pararobbsia silviterrae</name>
    <dbReference type="NCBI Taxonomy" id="1792498"/>
    <lineage>
        <taxon>Bacteria</taxon>
        <taxon>Pseudomonadati</taxon>
        <taxon>Pseudomonadota</taxon>
        <taxon>Betaproteobacteria</taxon>
        <taxon>Burkholderiales</taxon>
        <taxon>Burkholderiaceae</taxon>
        <taxon>Pararobbsia</taxon>
    </lineage>
</organism>
<reference evidence="2 3" key="1">
    <citation type="submission" date="2018-10" db="EMBL/GenBank/DDBJ databases">
        <title>Robbsia sp. DHC34, isolated from soil.</title>
        <authorList>
            <person name="Gao Z.-H."/>
            <person name="Qiu L.-H."/>
        </authorList>
    </citation>
    <scope>NUCLEOTIDE SEQUENCE [LARGE SCALE GENOMIC DNA]</scope>
    <source>
        <strain evidence="2 3">DHC34</strain>
    </source>
</reference>